<dbReference type="InterPro" id="IPR017911">
    <property type="entry name" value="MacB-like_ATP-bd"/>
</dbReference>
<dbReference type="STRING" id="92835.RS81_02100"/>
<dbReference type="CDD" id="cd03255">
    <property type="entry name" value="ABC_MJ0796_LolCDE_FtsE"/>
    <property type="match status" value="1"/>
</dbReference>
<evidence type="ECO:0000256" key="1">
    <source>
        <dbReference type="ARBA" id="ARBA00022448"/>
    </source>
</evidence>
<dbReference type="EMBL" id="JYIZ01000051">
    <property type="protein sequence ID" value="KJL39257.1"/>
    <property type="molecule type" value="Genomic_DNA"/>
</dbReference>
<feature type="domain" description="ABC transporter" evidence="4">
    <location>
        <begin position="13"/>
        <end position="245"/>
    </location>
</feature>
<dbReference type="RefSeq" id="WP_045276028.1">
    <property type="nucleotide sequence ID" value="NZ_BAAAUP010000001.1"/>
</dbReference>
<name>A0A0M2GYU7_9MICO</name>
<dbReference type="PROSITE" id="PS50893">
    <property type="entry name" value="ABC_TRANSPORTER_2"/>
    <property type="match status" value="1"/>
</dbReference>
<dbReference type="Pfam" id="PF00005">
    <property type="entry name" value="ABC_tran"/>
    <property type="match status" value="1"/>
</dbReference>
<keyword evidence="1" id="KW-0813">Transport</keyword>
<dbReference type="Proteomes" id="UP000033956">
    <property type="component" value="Unassembled WGS sequence"/>
</dbReference>
<dbReference type="SMART" id="SM00382">
    <property type="entry name" value="AAA"/>
    <property type="match status" value="1"/>
</dbReference>
<dbReference type="InterPro" id="IPR003593">
    <property type="entry name" value="AAA+_ATPase"/>
</dbReference>
<dbReference type="AlphaFoldDB" id="A0A0M2GYU7"/>
<dbReference type="PATRIC" id="fig|92835.4.peg.2132"/>
<evidence type="ECO:0000259" key="4">
    <source>
        <dbReference type="PROSITE" id="PS50893"/>
    </source>
</evidence>
<organism evidence="5 6">
    <name type="scientific">Microbacterium terrae</name>
    <dbReference type="NCBI Taxonomy" id="69369"/>
    <lineage>
        <taxon>Bacteria</taxon>
        <taxon>Bacillati</taxon>
        <taxon>Actinomycetota</taxon>
        <taxon>Actinomycetes</taxon>
        <taxon>Micrococcales</taxon>
        <taxon>Microbacteriaceae</taxon>
        <taxon>Microbacterium</taxon>
    </lineage>
</organism>
<dbReference type="PROSITE" id="PS00211">
    <property type="entry name" value="ABC_TRANSPORTER_1"/>
    <property type="match status" value="1"/>
</dbReference>
<accession>A0A0M2GYU7</accession>
<dbReference type="InterPro" id="IPR027417">
    <property type="entry name" value="P-loop_NTPase"/>
</dbReference>
<proteinExistence type="predicted"/>
<evidence type="ECO:0000256" key="3">
    <source>
        <dbReference type="ARBA" id="ARBA00022840"/>
    </source>
</evidence>
<dbReference type="GO" id="GO:0005524">
    <property type="term" value="F:ATP binding"/>
    <property type="evidence" value="ECO:0007669"/>
    <property type="project" value="UniProtKB-KW"/>
</dbReference>
<evidence type="ECO:0000313" key="6">
    <source>
        <dbReference type="Proteomes" id="UP000033956"/>
    </source>
</evidence>
<dbReference type="OrthoDB" id="9802264at2"/>
<keyword evidence="2" id="KW-0547">Nucleotide-binding</keyword>
<dbReference type="PANTHER" id="PTHR24220">
    <property type="entry name" value="IMPORT ATP-BINDING PROTEIN"/>
    <property type="match status" value="1"/>
</dbReference>
<sequence>MSDTQTHSARPVLEASGLSVVHRTPAGDVHALVDASLDLHPGELVVLIGPSGAGKTTLLHVLGGIESPTTGTVRVGDVTVTDAPERDIDRVRRDDIGYVFQSFGLIAALSAEENVELPLRIAGADPAERSAQVSRLLERVGLAGHAKQRPNELSGGQQQRVGIARALAAAPRVLLADEPTGQLDSHTAAAMIDLIATIAHEDGLAVLLSTHDPSIVARADRVLELHDGVLRAGAAFEPAVPPRAS</sequence>
<reference evidence="5 6" key="1">
    <citation type="submission" date="2015-02" db="EMBL/GenBank/DDBJ databases">
        <title>Draft genome sequences of ten Microbacterium spp. with emphasis on heavy metal contaminated environments.</title>
        <authorList>
            <person name="Corretto E."/>
        </authorList>
    </citation>
    <scope>NUCLEOTIDE SEQUENCE [LARGE SCALE GENOMIC DNA]</scope>
    <source>
        <strain evidence="5 6">DSM 12510</strain>
    </source>
</reference>
<dbReference type="GO" id="GO:0005886">
    <property type="term" value="C:plasma membrane"/>
    <property type="evidence" value="ECO:0007669"/>
    <property type="project" value="TreeGrafter"/>
</dbReference>
<dbReference type="SUPFAM" id="SSF52540">
    <property type="entry name" value="P-loop containing nucleoside triphosphate hydrolases"/>
    <property type="match status" value="1"/>
</dbReference>
<dbReference type="Gene3D" id="3.40.50.300">
    <property type="entry name" value="P-loop containing nucleotide triphosphate hydrolases"/>
    <property type="match status" value="1"/>
</dbReference>
<dbReference type="InterPro" id="IPR003439">
    <property type="entry name" value="ABC_transporter-like_ATP-bd"/>
</dbReference>
<dbReference type="PANTHER" id="PTHR24220:SF685">
    <property type="entry name" value="ABC TRANSPORTER RELATED"/>
    <property type="match status" value="1"/>
</dbReference>
<keyword evidence="6" id="KW-1185">Reference proteome</keyword>
<comment type="caution">
    <text evidence="5">The sequence shown here is derived from an EMBL/GenBank/DDBJ whole genome shotgun (WGS) entry which is preliminary data.</text>
</comment>
<evidence type="ECO:0000313" key="5">
    <source>
        <dbReference type="EMBL" id="KJL39257.1"/>
    </source>
</evidence>
<protein>
    <submittedName>
        <fullName evidence="5">ABC transporter ATP-binding protein YtrE</fullName>
    </submittedName>
</protein>
<dbReference type="GO" id="GO:0022857">
    <property type="term" value="F:transmembrane transporter activity"/>
    <property type="evidence" value="ECO:0007669"/>
    <property type="project" value="TreeGrafter"/>
</dbReference>
<keyword evidence="3 5" id="KW-0067">ATP-binding</keyword>
<gene>
    <name evidence="5" type="primary">ytrE_2</name>
    <name evidence="5" type="ORF">RS81_02100</name>
</gene>
<evidence type="ECO:0000256" key="2">
    <source>
        <dbReference type="ARBA" id="ARBA00022741"/>
    </source>
</evidence>
<dbReference type="GO" id="GO:0016887">
    <property type="term" value="F:ATP hydrolysis activity"/>
    <property type="evidence" value="ECO:0007669"/>
    <property type="project" value="InterPro"/>
</dbReference>
<dbReference type="InterPro" id="IPR017871">
    <property type="entry name" value="ABC_transporter-like_CS"/>
</dbReference>
<dbReference type="InterPro" id="IPR015854">
    <property type="entry name" value="ABC_transpr_LolD-like"/>
</dbReference>